<evidence type="ECO:0008006" key="4">
    <source>
        <dbReference type="Google" id="ProtNLM"/>
    </source>
</evidence>
<name>A0A8S1QVH3_PARPR</name>
<keyword evidence="1" id="KW-1133">Transmembrane helix</keyword>
<sequence length="661" mass="79651">MTDDFFNLDFEVIAINHRQWHVIQQYSLKQSKDKEEKKSTKNTNQSMNNNLKITKKLREQANRVRGRQKNYGQYMELQLFDKKKEITLNVIAKLLNLCKIMSSQTHQSDKTLQRDSPKNSYLSTLTAFSIILGFALLNGVGLENQQMIQSFQFQSQPLILLNPFIWFTHSSLACVYSLSCPQSVFKKQIKKEKCYLIILQYTHMNLIENNYVHNMLFLHGLINIFSIRKIGFIVNNYEILYQAFDNKRKYDQAFRSKFNHLNYYSVHLQQIFTMILQIFITILTITIEHQHSQEHVRIQSLVVIEDIQKNQRKRHIRSLQLVICLAQLLKIKNIILCHYQGFNQHQLKEYKFFSSFFREIYFDSKDIFEKLSQPYNLDKRMEHLNFVIQLLVLLYFQKLHIIFVQVVIMEYFINSYGIKMFLIHVLNYNRTIPNIQKRKKYETNSIQGCDLTRKNNFQYKNNEEKIKLKIEALVNFQSKRTFDLVSIFAREFDDQEIWMKFSLGLKMNQFKFNQLKFCHSNYTDVLYQIEKLTKTYTQVIKIEFQHQNPQELFQLIKELIEKTKYLDFDLKGIIQIEFWKEYLENLQAKLKRKNLKTQQLQLPIVRKQTHLLCNLHMFKRVILQDYPINNLKHRRLLLCNKFNIRMVILYMKQLFKMGINC</sequence>
<comment type="caution">
    <text evidence="2">The sequence shown here is derived from an EMBL/GenBank/DDBJ whole genome shotgun (WGS) entry which is preliminary data.</text>
</comment>
<evidence type="ECO:0000313" key="2">
    <source>
        <dbReference type="EMBL" id="CAD8118480.1"/>
    </source>
</evidence>
<dbReference type="AlphaFoldDB" id="A0A8S1QVH3"/>
<keyword evidence="1" id="KW-0812">Transmembrane</keyword>
<dbReference type="EMBL" id="CAJJDM010000251">
    <property type="protein sequence ID" value="CAD8118480.1"/>
    <property type="molecule type" value="Genomic_DNA"/>
</dbReference>
<organism evidence="2 3">
    <name type="scientific">Paramecium primaurelia</name>
    <dbReference type="NCBI Taxonomy" id="5886"/>
    <lineage>
        <taxon>Eukaryota</taxon>
        <taxon>Sar</taxon>
        <taxon>Alveolata</taxon>
        <taxon>Ciliophora</taxon>
        <taxon>Intramacronucleata</taxon>
        <taxon>Oligohymenophorea</taxon>
        <taxon>Peniculida</taxon>
        <taxon>Parameciidae</taxon>
        <taxon>Paramecium</taxon>
    </lineage>
</organism>
<evidence type="ECO:0000256" key="1">
    <source>
        <dbReference type="SAM" id="Phobius"/>
    </source>
</evidence>
<evidence type="ECO:0000313" key="3">
    <source>
        <dbReference type="Proteomes" id="UP000688137"/>
    </source>
</evidence>
<gene>
    <name evidence="2" type="ORF">PPRIM_AZ9-3.1.T2420001</name>
</gene>
<feature type="transmembrane region" description="Helical" evidence="1">
    <location>
        <begin position="386"/>
        <end position="413"/>
    </location>
</feature>
<reference evidence="2" key="1">
    <citation type="submission" date="2021-01" db="EMBL/GenBank/DDBJ databases">
        <authorList>
            <consortium name="Genoscope - CEA"/>
            <person name="William W."/>
        </authorList>
    </citation>
    <scope>NUCLEOTIDE SEQUENCE</scope>
</reference>
<dbReference type="Proteomes" id="UP000688137">
    <property type="component" value="Unassembled WGS sequence"/>
</dbReference>
<feature type="transmembrane region" description="Helical" evidence="1">
    <location>
        <begin position="158"/>
        <end position="178"/>
    </location>
</feature>
<keyword evidence="3" id="KW-1185">Reference proteome</keyword>
<accession>A0A8S1QVH3</accession>
<keyword evidence="1" id="KW-0472">Membrane</keyword>
<proteinExistence type="predicted"/>
<feature type="transmembrane region" description="Helical" evidence="1">
    <location>
        <begin position="120"/>
        <end position="137"/>
    </location>
</feature>
<protein>
    <recommendedName>
        <fullName evidence="4">Transmembrane protein</fullName>
    </recommendedName>
</protein>